<dbReference type="GO" id="GO:0005737">
    <property type="term" value="C:cytoplasm"/>
    <property type="evidence" value="ECO:0007669"/>
    <property type="project" value="UniProtKB-SubCell"/>
</dbReference>
<evidence type="ECO:0000256" key="3">
    <source>
        <dbReference type="ARBA" id="ARBA00019010"/>
    </source>
</evidence>
<comment type="caution">
    <text evidence="11">The sequence shown here is derived from an EMBL/GenBank/DDBJ whole genome shotgun (WGS) entry which is preliminary data.</text>
</comment>
<dbReference type="EMBL" id="JAHXRI010000007">
    <property type="protein sequence ID" value="MBZ1350877.1"/>
    <property type="molecule type" value="Genomic_DNA"/>
</dbReference>
<gene>
    <name evidence="11" type="primary">tsaE</name>
    <name evidence="11" type="ORF">KZZ10_09505</name>
</gene>
<dbReference type="GO" id="GO:0005524">
    <property type="term" value="F:ATP binding"/>
    <property type="evidence" value="ECO:0007669"/>
    <property type="project" value="UniProtKB-KW"/>
</dbReference>
<dbReference type="Gene3D" id="3.40.50.300">
    <property type="entry name" value="P-loop containing nucleotide triphosphate hydrolases"/>
    <property type="match status" value="1"/>
</dbReference>
<keyword evidence="12" id="KW-1185">Reference proteome</keyword>
<dbReference type="AlphaFoldDB" id="A0A953NAU2"/>
<comment type="subcellular location">
    <subcellularLocation>
        <location evidence="1">Cytoplasm</location>
    </subcellularLocation>
</comment>
<evidence type="ECO:0000256" key="2">
    <source>
        <dbReference type="ARBA" id="ARBA00007599"/>
    </source>
</evidence>
<dbReference type="Proteomes" id="UP000739565">
    <property type="component" value="Unassembled WGS sequence"/>
</dbReference>
<dbReference type="RefSeq" id="WP_259661283.1">
    <property type="nucleotide sequence ID" value="NZ_JAHXRI010000007.1"/>
</dbReference>
<evidence type="ECO:0000256" key="5">
    <source>
        <dbReference type="ARBA" id="ARBA00022694"/>
    </source>
</evidence>
<dbReference type="GO" id="GO:0046872">
    <property type="term" value="F:metal ion binding"/>
    <property type="evidence" value="ECO:0007669"/>
    <property type="project" value="UniProtKB-KW"/>
</dbReference>
<evidence type="ECO:0000256" key="9">
    <source>
        <dbReference type="ARBA" id="ARBA00022842"/>
    </source>
</evidence>
<dbReference type="GO" id="GO:0002949">
    <property type="term" value="P:tRNA threonylcarbamoyladenosine modification"/>
    <property type="evidence" value="ECO:0007669"/>
    <property type="project" value="InterPro"/>
</dbReference>
<keyword evidence="9" id="KW-0460">Magnesium</keyword>
<dbReference type="PANTHER" id="PTHR33540:SF2">
    <property type="entry name" value="TRNA THREONYLCARBAMOYLADENOSINE BIOSYNTHESIS PROTEIN TSAE"/>
    <property type="match status" value="1"/>
</dbReference>
<keyword evidence="5" id="KW-0819">tRNA processing</keyword>
<protein>
    <recommendedName>
        <fullName evidence="3">tRNA threonylcarbamoyladenosine biosynthesis protein TsaE</fullName>
    </recommendedName>
    <alternativeName>
        <fullName evidence="10">t(6)A37 threonylcarbamoyladenosine biosynthesis protein TsaE</fullName>
    </alternativeName>
</protein>
<evidence type="ECO:0000256" key="6">
    <source>
        <dbReference type="ARBA" id="ARBA00022723"/>
    </source>
</evidence>
<comment type="similarity">
    <text evidence="2">Belongs to the TsaE family.</text>
</comment>
<dbReference type="InterPro" id="IPR003442">
    <property type="entry name" value="T6A_TsaE"/>
</dbReference>
<dbReference type="Pfam" id="PF02367">
    <property type="entry name" value="TsaE"/>
    <property type="match status" value="1"/>
</dbReference>
<keyword evidence="7" id="KW-0547">Nucleotide-binding</keyword>
<reference evidence="11" key="1">
    <citation type="submission" date="2021-07" db="EMBL/GenBank/DDBJ databases">
        <title>New genus and species of the family Alcaligenaceae.</title>
        <authorList>
            <person name="Hahn M.W."/>
        </authorList>
    </citation>
    <scope>NUCLEOTIDE SEQUENCE</scope>
    <source>
        <strain evidence="11">LF4-65</strain>
    </source>
</reference>
<dbReference type="InterPro" id="IPR027417">
    <property type="entry name" value="P-loop_NTPase"/>
</dbReference>
<sequence>MTHPPLTLELPDEHATDALGHALAHLAADLTTDSHGKLQPGPAAGGRIHLKGDLGSGKTALVRALLRQCSIPGRIKSPSYALLESYEVSNLYFYHLDFYRFSENADWLDAGFRDLFKNNALILIEWPERAGNLLSDPDLLIELSYAGLGRIVTLSAYSEKGLSWINALPPLLMVSRQTHER</sequence>
<dbReference type="NCBIfam" id="TIGR00150">
    <property type="entry name" value="T6A_YjeE"/>
    <property type="match status" value="1"/>
</dbReference>
<evidence type="ECO:0000256" key="8">
    <source>
        <dbReference type="ARBA" id="ARBA00022840"/>
    </source>
</evidence>
<proteinExistence type="inferred from homology"/>
<accession>A0A953NAU2</accession>
<keyword evidence="8" id="KW-0067">ATP-binding</keyword>
<dbReference type="SUPFAM" id="SSF52540">
    <property type="entry name" value="P-loop containing nucleoside triphosphate hydrolases"/>
    <property type="match status" value="1"/>
</dbReference>
<organism evidence="11 12">
    <name type="scientific">Zwartia hollandica</name>
    <dbReference type="NCBI Taxonomy" id="324606"/>
    <lineage>
        <taxon>Bacteria</taxon>
        <taxon>Pseudomonadati</taxon>
        <taxon>Pseudomonadota</taxon>
        <taxon>Betaproteobacteria</taxon>
        <taxon>Burkholderiales</taxon>
        <taxon>Alcaligenaceae</taxon>
        <taxon>Zwartia</taxon>
    </lineage>
</organism>
<keyword evidence="6" id="KW-0479">Metal-binding</keyword>
<keyword evidence="4" id="KW-0963">Cytoplasm</keyword>
<dbReference type="PANTHER" id="PTHR33540">
    <property type="entry name" value="TRNA THREONYLCARBAMOYLADENOSINE BIOSYNTHESIS PROTEIN TSAE"/>
    <property type="match status" value="1"/>
</dbReference>
<evidence type="ECO:0000256" key="1">
    <source>
        <dbReference type="ARBA" id="ARBA00004496"/>
    </source>
</evidence>
<evidence type="ECO:0000313" key="12">
    <source>
        <dbReference type="Proteomes" id="UP000739565"/>
    </source>
</evidence>
<name>A0A953NAU2_9BURK</name>
<evidence type="ECO:0000313" key="11">
    <source>
        <dbReference type="EMBL" id="MBZ1350877.1"/>
    </source>
</evidence>
<evidence type="ECO:0000256" key="10">
    <source>
        <dbReference type="ARBA" id="ARBA00032441"/>
    </source>
</evidence>
<evidence type="ECO:0000256" key="4">
    <source>
        <dbReference type="ARBA" id="ARBA00022490"/>
    </source>
</evidence>
<evidence type="ECO:0000256" key="7">
    <source>
        <dbReference type="ARBA" id="ARBA00022741"/>
    </source>
</evidence>